<dbReference type="AlphaFoldDB" id="A0A5C3K909"/>
<organism evidence="1 2">
    <name type="scientific">Coprinopsis marcescibilis</name>
    <name type="common">Agaric fungus</name>
    <name type="synonym">Psathyrella marcescibilis</name>
    <dbReference type="NCBI Taxonomy" id="230819"/>
    <lineage>
        <taxon>Eukaryota</taxon>
        <taxon>Fungi</taxon>
        <taxon>Dikarya</taxon>
        <taxon>Basidiomycota</taxon>
        <taxon>Agaricomycotina</taxon>
        <taxon>Agaricomycetes</taxon>
        <taxon>Agaricomycetidae</taxon>
        <taxon>Agaricales</taxon>
        <taxon>Agaricineae</taxon>
        <taxon>Psathyrellaceae</taxon>
        <taxon>Coprinopsis</taxon>
    </lineage>
</organism>
<accession>A0A5C3K909</accession>
<dbReference type="OrthoDB" id="5592585at2759"/>
<dbReference type="EMBL" id="ML210890">
    <property type="protein sequence ID" value="TFK16372.1"/>
    <property type="molecule type" value="Genomic_DNA"/>
</dbReference>
<proteinExistence type="predicted"/>
<evidence type="ECO:0000313" key="2">
    <source>
        <dbReference type="Proteomes" id="UP000307440"/>
    </source>
</evidence>
<dbReference type="Proteomes" id="UP000307440">
    <property type="component" value="Unassembled WGS sequence"/>
</dbReference>
<keyword evidence="2" id="KW-1185">Reference proteome</keyword>
<gene>
    <name evidence="1" type="ORF">FA15DRAFT_711910</name>
</gene>
<name>A0A5C3K909_COPMA</name>
<sequence length="64" mass="7147">MDLAYETQGRWLGPMPPEDFLSEFLPLPKGDKAKKEICFKDVAAAANEAALADEFLQTRQTFQG</sequence>
<reference evidence="1 2" key="1">
    <citation type="journal article" date="2019" name="Nat. Ecol. Evol.">
        <title>Megaphylogeny resolves global patterns of mushroom evolution.</title>
        <authorList>
            <person name="Varga T."/>
            <person name="Krizsan K."/>
            <person name="Foldi C."/>
            <person name="Dima B."/>
            <person name="Sanchez-Garcia M."/>
            <person name="Sanchez-Ramirez S."/>
            <person name="Szollosi G.J."/>
            <person name="Szarkandi J.G."/>
            <person name="Papp V."/>
            <person name="Albert L."/>
            <person name="Andreopoulos W."/>
            <person name="Angelini C."/>
            <person name="Antonin V."/>
            <person name="Barry K.W."/>
            <person name="Bougher N.L."/>
            <person name="Buchanan P."/>
            <person name="Buyck B."/>
            <person name="Bense V."/>
            <person name="Catcheside P."/>
            <person name="Chovatia M."/>
            <person name="Cooper J."/>
            <person name="Damon W."/>
            <person name="Desjardin D."/>
            <person name="Finy P."/>
            <person name="Geml J."/>
            <person name="Haridas S."/>
            <person name="Hughes K."/>
            <person name="Justo A."/>
            <person name="Karasinski D."/>
            <person name="Kautmanova I."/>
            <person name="Kiss B."/>
            <person name="Kocsube S."/>
            <person name="Kotiranta H."/>
            <person name="LaButti K.M."/>
            <person name="Lechner B.E."/>
            <person name="Liimatainen K."/>
            <person name="Lipzen A."/>
            <person name="Lukacs Z."/>
            <person name="Mihaltcheva S."/>
            <person name="Morgado L.N."/>
            <person name="Niskanen T."/>
            <person name="Noordeloos M.E."/>
            <person name="Ohm R.A."/>
            <person name="Ortiz-Santana B."/>
            <person name="Ovrebo C."/>
            <person name="Racz N."/>
            <person name="Riley R."/>
            <person name="Savchenko A."/>
            <person name="Shiryaev A."/>
            <person name="Soop K."/>
            <person name="Spirin V."/>
            <person name="Szebenyi C."/>
            <person name="Tomsovsky M."/>
            <person name="Tulloss R.E."/>
            <person name="Uehling J."/>
            <person name="Grigoriev I.V."/>
            <person name="Vagvolgyi C."/>
            <person name="Papp T."/>
            <person name="Martin F.M."/>
            <person name="Miettinen O."/>
            <person name="Hibbett D.S."/>
            <person name="Nagy L.G."/>
        </authorList>
    </citation>
    <scope>NUCLEOTIDE SEQUENCE [LARGE SCALE GENOMIC DNA]</scope>
    <source>
        <strain evidence="1 2">CBS 121175</strain>
    </source>
</reference>
<protein>
    <submittedName>
        <fullName evidence="1">Uncharacterized protein</fullName>
    </submittedName>
</protein>
<evidence type="ECO:0000313" key="1">
    <source>
        <dbReference type="EMBL" id="TFK16372.1"/>
    </source>
</evidence>